<dbReference type="InterPro" id="IPR007956">
    <property type="entry name" value="Malonyl_CoA_deC_C"/>
</dbReference>
<dbReference type="InterPro" id="IPR042303">
    <property type="entry name" value="Malonyl_CoA_deC_C_sf"/>
</dbReference>
<name>A0AAV9IHQ0_9RHOD</name>
<evidence type="ECO:0000313" key="3">
    <source>
        <dbReference type="EMBL" id="KAK4526980.1"/>
    </source>
</evidence>
<dbReference type="Gene3D" id="3.40.630.150">
    <property type="entry name" value="Malonyl-CoA decarboxylase, catalytic domain"/>
    <property type="match status" value="1"/>
</dbReference>
<dbReference type="GO" id="GO:0006085">
    <property type="term" value="P:acetyl-CoA biosynthetic process"/>
    <property type="evidence" value="ECO:0007669"/>
    <property type="project" value="TreeGrafter"/>
</dbReference>
<proteinExistence type="predicted"/>
<dbReference type="PANTHER" id="PTHR28641">
    <property type="match status" value="1"/>
</dbReference>
<dbReference type="AlphaFoldDB" id="A0AAV9IHQ0"/>
<feature type="chain" id="PRO_5043709695" description="Malonyl-CoA decarboxylase C-terminal domain-containing protein" evidence="1">
    <location>
        <begin position="22"/>
        <end position="634"/>
    </location>
</feature>
<evidence type="ECO:0000313" key="4">
    <source>
        <dbReference type="Proteomes" id="UP001300502"/>
    </source>
</evidence>
<accession>A0AAV9IHQ0</accession>
<keyword evidence="1" id="KW-0732">Signal</keyword>
<keyword evidence="4" id="KW-1185">Reference proteome</keyword>
<dbReference type="Proteomes" id="UP001300502">
    <property type="component" value="Unassembled WGS sequence"/>
</dbReference>
<reference evidence="3 4" key="1">
    <citation type="submission" date="2022-07" db="EMBL/GenBank/DDBJ databases">
        <title>Genome-wide signatures of adaptation to extreme environments.</title>
        <authorList>
            <person name="Cho C.H."/>
            <person name="Yoon H.S."/>
        </authorList>
    </citation>
    <scope>NUCLEOTIDE SEQUENCE [LARGE SCALE GENOMIC DNA]</scope>
    <source>
        <strain evidence="3 4">108.79 E11</strain>
    </source>
</reference>
<dbReference type="GO" id="GO:2001294">
    <property type="term" value="P:malonyl-CoA catabolic process"/>
    <property type="evidence" value="ECO:0007669"/>
    <property type="project" value="TreeGrafter"/>
</dbReference>
<sequence length="634" mass="73184">MKTRRVGWFLKSFVVWKTCFSSCTYKNPWNIYSFSTVSSSSPSPSHHHHQETLHAVVNDTSNSASVIRAAEEYMQCLLQRAKQSNHKILTDSKNTKTLDATQLRIRGKQTWLLAHLKEFLQSITVDTQKYQKKKKKVCYAIIDKLGWTFADSFLSLKWQERRNMTALILADFPVSVNHTMKGKFSPDTLHIDNNPTMRTESLFVDSLQAGWSDDVASSSSSSFLQHWEEEEEDDSLQVETKWRDSNKTFDRDWQFYDIFLSGIASHCAGFQVACEWRRTLYDLCLPVNAVGVVDYFHQVMDTQSIISSAQICLNYLMRHIDIYFRQCFLSLETLDVSCMNTFTRHYRNCLSRASVLPSSSDEGDFLKRIQSPGRRVFVLLHPSALDYPLAFAEVALTKQLPSTLDQVKELELSWTDLENKRIQEPFYVILLECFPTERVSKMGLTRTMIDMMFHKLSRQFSIKTIYTQSHIRGLLSWMKKQVERQKACASSFSPLLKSASEVLSQVLLANGRPKPLEQLDRQVLEEHKEALLSICAHYLIRVRRNGGLPADSCTALHLTNGARLTDICWYSDNTSSAVGHSALMMSRFCYHLDSKQYYAYYFASRNFVNISEKVQYWLNQLKCSSSKEELDTRV</sequence>
<feature type="signal peptide" evidence="1">
    <location>
        <begin position="1"/>
        <end position="21"/>
    </location>
</feature>
<evidence type="ECO:0000259" key="2">
    <source>
        <dbReference type="Pfam" id="PF05292"/>
    </source>
</evidence>
<feature type="domain" description="Malonyl-CoA decarboxylase C-terminal" evidence="2">
    <location>
        <begin position="364"/>
        <end position="590"/>
    </location>
</feature>
<organism evidence="3 4">
    <name type="scientific">Galdieria yellowstonensis</name>
    <dbReference type="NCBI Taxonomy" id="3028027"/>
    <lineage>
        <taxon>Eukaryota</taxon>
        <taxon>Rhodophyta</taxon>
        <taxon>Bangiophyceae</taxon>
        <taxon>Galdieriales</taxon>
        <taxon>Galdieriaceae</taxon>
        <taxon>Galdieria</taxon>
    </lineage>
</organism>
<dbReference type="PANTHER" id="PTHR28641:SF1">
    <property type="entry name" value="MALONYL-COA DECARBOXYLASE, MITOCHONDRIAL"/>
    <property type="match status" value="1"/>
</dbReference>
<dbReference type="GO" id="GO:0005782">
    <property type="term" value="C:peroxisomal matrix"/>
    <property type="evidence" value="ECO:0007669"/>
    <property type="project" value="TreeGrafter"/>
</dbReference>
<dbReference type="GO" id="GO:0005759">
    <property type="term" value="C:mitochondrial matrix"/>
    <property type="evidence" value="ECO:0007669"/>
    <property type="project" value="TreeGrafter"/>
</dbReference>
<dbReference type="GO" id="GO:0006633">
    <property type="term" value="P:fatty acid biosynthetic process"/>
    <property type="evidence" value="ECO:0007669"/>
    <property type="project" value="InterPro"/>
</dbReference>
<dbReference type="GO" id="GO:0050080">
    <property type="term" value="F:malonyl-CoA decarboxylase activity"/>
    <property type="evidence" value="ECO:0007669"/>
    <property type="project" value="InterPro"/>
</dbReference>
<gene>
    <name evidence="3" type="ORF">GAYE_SCF31G4901</name>
</gene>
<protein>
    <recommendedName>
        <fullName evidence="2">Malonyl-CoA decarboxylase C-terminal domain-containing protein</fullName>
    </recommendedName>
</protein>
<dbReference type="InterPro" id="IPR038917">
    <property type="entry name" value="Malonyl_CoA_deC"/>
</dbReference>
<comment type="caution">
    <text evidence="3">The sequence shown here is derived from an EMBL/GenBank/DDBJ whole genome shotgun (WGS) entry which is preliminary data.</text>
</comment>
<evidence type="ECO:0000256" key="1">
    <source>
        <dbReference type="SAM" id="SignalP"/>
    </source>
</evidence>
<dbReference type="Pfam" id="PF05292">
    <property type="entry name" value="MCD"/>
    <property type="match status" value="1"/>
</dbReference>
<dbReference type="EMBL" id="JANCYU010000046">
    <property type="protein sequence ID" value="KAK4526980.1"/>
    <property type="molecule type" value="Genomic_DNA"/>
</dbReference>